<dbReference type="GO" id="GO:0015035">
    <property type="term" value="F:protein-disulfide reductase activity"/>
    <property type="evidence" value="ECO:0007669"/>
    <property type="project" value="InterPro"/>
</dbReference>
<evidence type="ECO:0000313" key="1">
    <source>
        <dbReference type="EMBL" id="CAA0081046.1"/>
    </source>
</evidence>
<evidence type="ECO:0008006" key="3">
    <source>
        <dbReference type="Google" id="ProtNLM"/>
    </source>
</evidence>
<sequence length="145" mass="17043">MYPLTVFVDSRCPLCQWEMRHLRRADHQRMICIQDLFTKEMATDWPEVDLDAAVKTLLVIDSEGCRYWGLDATHQLWSAVGRGYLTAWLRWPGLRWFADRGYRWFARHRFFISWMLKGTRRCFCVGSDQSPKGVNESESTDSSGV</sequence>
<dbReference type="AlphaFoldDB" id="A0A5S9MVG8"/>
<gene>
    <name evidence="1" type="ORF">DPBNPPHM_00311</name>
</gene>
<dbReference type="EMBL" id="CACSII010000001">
    <property type="protein sequence ID" value="CAA0081046.1"/>
    <property type="molecule type" value="Genomic_DNA"/>
</dbReference>
<name>A0A5S9MVG8_9GAMM</name>
<organism evidence="1 2">
    <name type="scientific">BD1-7 clade bacterium</name>
    <dbReference type="NCBI Taxonomy" id="2029982"/>
    <lineage>
        <taxon>Bacteria</taxon>
        <taxon>Pseudomonadati</taxon>
        <taxon>Pseudomonadota</taxon>
        <taxon>Gammaproteobacteria</taxon>
        <taxon>Cellvibrionales</taxon>
        <taxon>Spongiibacteraceae</taxon>
        <taxon>BD1-7 clade</taxon>
    </lineage>
</organism>
<dbReference type="PANTHER" id="PTHR34290:SF2">
    <property type="entry name" value="OS04G0668800 PROTEIN"/>
    <property type="match status" value="1"/>
</dbReference>
<dbReference type="PANTHER" id="PTHR34290">
    <property type="entry name" value="SI:CH73-390P7.2"/>
    <property type="match status" value="1"/>
</dbReference>
<dbReference type="Pfam" id="PF04134">
    <property type="entry name" value="DCC1-like"/>
    <property type="match status" value="1"/>
</dbReference>
<dbReference type="Proteomes" id="UP000434580">
    <property type="component" value="Unassembled WGS sequence"/>
</dbReference>
<protein>
    <recommendedName>
        <fullName evidence="3">Thiol-disulfide oxidoreductase DCC</fullName>
    </recommendedName>
</protein>
<dbReference type="InterPro" id="IPR007263">
    <property type="entry name" value="DCC1-like"/>
</dbReference>
<dbReference type="OrthoDB" id="5294764at2"/>
<reference evidence="1 2" key="1">
    <citation type="submission" date="2019-11" db="EMBL/GenBank/DDBJ databases">
        <authorList>
            <person name="Holert J."/>
        </authorList>
    </citation>
    <scope>NUCLEOTIDE SEQUENCE [LARGE SCALE GENOMIC DNA]</scope>
    <source>
        <strain evidence="1">BC5_2</strain>
    </source>
</reference>
<dbReference type="InterPro" id="IPR044691">
    <property type="entry name" value="DCC1_Trx"/>
</dbReference>
<evidence type="ECO:0000313" key="2">
    <source>
        <dbReference type="Proteomes" id="UP000434580"/>
    </source>
</evidence>
<proteinExistence type="predicted"/>
<accession>A0A5S9MVG8</accession>